<feature type="region of interest" description="Disordered" evidence="1">
    <location>
        <begin position="58"/>
        <end position="84"/>
    </location>
</feature>
<dbReference type="EMBL" id="CAJOBH010150052">
    <property type="protein sequence ID" value="CAF4842243.1"/>
    <property type="molecule type" value="Genomic_DNA"/>
</dbReference>
<name>A0A8S3BKV4_9BILA</name>
<protein>
    <submittedName>
        <fullName evidence="2">Uncharacterized protein</fullName>
    </submittedName>
</protein>
<dbReference type="SUPFAM" id="SSF55282">
    <property type="entry name" value="RL5-like"/>
    <property type="match status" value="1"/>
</dbReference>
<dbReference type="InterPro" id="IPR022803">
    <property type="entry name" value="Ribosomal_uL5_dom_sf"/>
</dbReference>
<dbReference type="AlphaFoldDB" id="A0A8S3BKV4"/>
<reference evidence="2" key="1">
    <citation type="submission" date="2021-02" db="EMBL/GenBank/DDBJ databases">
        <authorList>
            <person name="Nowell W R."/>
        </authorList>
    </citation>
    <scope>NUCLEOTIDE SEQUENCE</scope>
</reference>
<evidence type="ECO:0000313" key="2">
    <source>
        <dbReference type="EMBL" id="CAF4842243.1"/>
    </source>
</evidence>
<comment type="caution">
    <text evidence="2">The sequence shown here is derived from an EMBL/GenBank/DDBJ whole genome shotgun (WGS) entry which is preliminary data.</text>
</comment>
<proteinExistence type="predicted"/>
<evidence type="ECO:0000313" key="3">
    <source>
        <dbReference type="Proteomes" id="UP000681967"/>
    </source>
</evidence>
<sequence length="239" mass="28755">MDENVTTVQNILLVQNQRKKKKCHGNLKDQRFRRKCRARGMKSRKIEKLLLRRKLIHHKKKNPTDDTMKNTIKSNNKSDHENVSSTEINLMRNLTKRKRDISAQDIKSNTRISKSTSSISVAQPKLKKLKRRTNLNIAMTTTITNNTAYKYYRRPIYLKRSPMILIQMLTNIINYNFKKKEERIFLCRRLDLLDKYYYLQVHQQLWQSYSDIGIQQHRWPDQLYTMAKTNDFQICQKYL</sequence>
<gene>
    <name evidence="2" type="ORF">BYL167_LOCUS49858</name>
</gene>
<accession>A0A8S3BKV4</accession>
<organism evidence="2 3">
    <name type="scientific">Rotaria magnacalcarata</name>
    <dbReference type="NCBI Taxonomy" id="392030"/>
    <lineage>
        <taxon>Eukaryota</taxon>
        <taxon>Metazoa</taxon>
        <taxon>Spiralia</taxon>
        <taxon>Gnathifera</taxon>
        <taxon>Rotifera</taxon>
        <taxon>Eurotatoria</taxon>
        <taxon>Bdelloidea</taxon>
        <taxon>Philodinida</taxon>
        <taxon>Philodinidae</taxon>
        <taxon>Rotaria</taxon>
    </lineage>
</organism>
<dbReference type="Proteomes" id="UP000681967">
    <property type="component" value="Unassembled WGS sequence"/>
</dbReference>
<evidence type="ECO:0000256" key="1">
    <source>
        <dbReference type="SAM" id="MobiDB-lite"/>
    </source>
</evidence>
<feature type="non-terminal residue" evidence="2">
    <location>
        <position position="1"/>
    </location>
</feature>